<feature type="domain" description="RRM" evidence="3">
    <location>
        <begin position="227"/>
        <end position="303"/>
    </location>
</feature>
<name>A0A1Q9DR61_SYMMI</name>
<evidence type="ECO:0000313" key="5">
    <source>
        <dbReference type="Proteomes" id="UP000186817"/>
    </source>
</evidence>
<accession>A0A1Q9DR61</accession>
<dbReference type="Pfam" id="PF04059">
    <property type="entry name" value="RRM_2"/>
    <property type="match status" value="1"/>
</dbReference>
<dbReference type="OMA" id="WSAHETR"/>
<feature type="compositionally biased region" description="Polar residues" evidence="2">
    <location>
        <begin position="376"/>
        <end position="390"/>
    </location>
</feature>
<dbReference type="AlphaFoldDB" id="A0A1Q9DR61"/>
<keyword evidence="5" id="KW-1185">Reference proteome</keyword>
<dbReference type="GO" id="GO:0003723">
    <property type="term" value="F:RNA binding"/>
    <property type="evidence" value="ECO:0007669"/>
    <property type="project" value="UniProtKB-UniRule"/>
</dbReference>
<dbReference type="SUPFAM" id="SSF54928">
    <property type="entry name" value="RNA-binding domain, RBD"/>
    <property type="match status" value="1"/>
</dbReference>
<reference evidence="4 5" key="1">
    <citation type="submission" date="2016-02" db="EMBL/GenBank/DDBJ databases">
        <title>Genome analysis of coral dinoflagellate symbionts highlights evolutionary adaptations to a symbiotic lifestyle.</title>
        <authorList>
            <person name="Aranda M."/>
            <person name="Li Y."/>
            <person name="Liew Y.J."/>
            <person name="Baumgarten S."/>
            <person name="Simakov O."/>
            <person name="Wilson M."/>
            <person name="Piel J."/>
            <person name="Ashoor H."/>
            <person name="Bougouffa S."/>
            <person name="Bajic V.B."/>
            <person name="Ryu T."/>
            <person name="Ravasi T."/>
            <person name="Bayer T."/>
            <person name="Micklem G."/>
            <person name="Kim H."/>
            <person name="Bhak J."/>
            <person name="Lajeunesse T.C."/>
            <person name="Voolstra C.R."/>
        </authorList>
    </citation>
    <scope>NUCLEOTIDE SEQUENCE [LARGE SCALE GENOMIC DNA]</scope>
    <source>
        <strain evidence="4 5">CCMP2467</strain>
    </source>
</reference>
<dbReference type="InterPro" id="IPR007201">
    <property type="entry name" value="Mei2-like_Rrm_C"/>
</dbReference>
<protein>
    <submittedName>
        <fullName evidence="4">Protein MEI2-like 5</fullName>
    </submittedName>
</protein>
<dbReference type="EMBL" id="LSRX01000425">
    <property type="protein sequence ID" value="OLP97645.1"/>
    <property type="molecule type" value="Genomic_DNA"/>
</dbReference>
<dbReference type="InterPro" id="IPR035979">
    <property type="entry name" value="RBD_domain_sf"/>
</dbReference>
<dbReference type="InterPro" id="IPR000504">
    <property type="entry name" value="RRM_dom"/>
</dbReference>
<evidence type="ECO:0000256" key="1">
    <source>
        <dbReference type="PROSITE-ProRule" id="PRU00176"/>
    </source>
</evidence>
<dbReference type="CDD" id="cd12277">
    <property type="entry name" value="RRM3_MEI2_EAR1_like"/>
    <property type="match status" value="1"/>
</dbReference>
<evidence type="ECO:0000313" key="4">
    <source>
        <dbReference type="EMBL" id="OLP97645.1"/>
    </source>
</evidence>
<proteinExistence type="predicted"/>
<dbReference type="PROSITE" id="PS50102">
    <property type="entry name" value="RRM"/>
    <property type="match status" value="1"/>
</dbReference>
<keyword evidence="1" id="KW-0694">RNA-binding</keyword>
<comment type="caution">
    <text evidence="4">The sequence shown here is derived from an EMBL/GenBank/DDBJ whole genome shotgun (WGS) entry which is preliminary data.</text>
</comment>
<dbReference type="OrthoDB" id="417481at2759"/>
<organism evidence="4 5">
    <name type="scientific">Symbiodinium microadriaticum</name>
    <name type="common">Dinoflagellate</name>
    <name type="synonym">Zooxanthella microadriatica</name>
    <dbReference type="NCBI Taxonomy" id="2951"/>
    <lineage>
        <taxon>Eukaryota</taxon>
        <taxon>Sar</taxon>
        <taxon>Alveolata</taxon>
        <taxon>Dinophyceae</taxon>
        <taxon>Suessiales</taxon>
        <taxon>Symbiodiniaceae</taxon>
        <taxon>Symbiodinium</taxon>
    </lineage>
</organism>
<gene>
    <name evidence="4" type="primary">ML5</name>
    <name evidence="4" type="ORF">AK812_SmicGene19996</name>
</gene>
<dbReference type="Proteomes" id="UP000186817">
    <property type="component" value="Unassembled WGS sequence"/>
</dbReference>
<sequence>MAFAMREAEDDVFRHQQACIKNTFLEFFEETERDEEDPWVIQPDPRRWLTDSAATCPKSRAPPMVAALEAGSPSFLLRAHPKPGSDRSWDGYSSVETYTGSAAGSAQGSGPCGQMTPEARLVSSGPSDDFSYQGMLLWPEDPHAVGAAHPYNHATACPGSAAEVFGHFASDALGETYSGSYAFSAYDWSTVAHEDVESQVEAKKPVDPEILRAREVALAGNGLSGLTTAMIRNVPSKYTQQKLMREINDMGFLGKFDFFYLPMQPHGRGNRGFAFINFMAWEVAQEFYLRLHGRPLRLSAPETPASIMPADLQGFDRNAEHYANMRLSRSSRRPLQCGRALFFRPLPEHIHNVEGSAAKVVSQEDAGWSAHETRSQKLPKNEMNQSIERSQASSGVRRFCAYCGTPMSAEHSFCGMCGKRAADGLCPPQSGS</sequence>
<evidence type="ECO:0000256" key="2">
    <source>
        <dbReference type="SAM" id="MobiDB-lite"/>
    </source>
</evidence>
<feature type="region of interest" description="Disordered" evidence="2">
    <location>
        <begin position="364"/>
        <end position="390"/>
    </location>
</feature>
<evidence type="ECO:0000259" key="3">
    <source>
        <dbReference type="PROSITE" id="PS50102"/>
    </source>
</evidence>